<feature type="domain" description="CHK kinase-like" evidence="1">
    <location>
        <begin position="124"/>
        <end position="308"/>
    </location>
</feature>
<dbReference type="InterPro" id="IPR015897">
    <property type="entry name" value="CHK_kinase-like"/>
</dbReference>
<dbReference type="Proteomes" id="UP000274756">
    <property type="component" value="Unassembled WGS sequence"/>
</dbReference>
<dbReference type="SMART" id="SM00587">
    <property type="entry name" value="CHK"/>
    <property type="match status" value="1"/>
</dbReference>
<evidence type="ECO:0000313" key="3">
    <source>
        <dbReference type="Proteomes" id="UP000038040"/>
    </source>
</evidence>
<name>A0A0N4U127_DRAME</name>
<proteinExistence type="predicted"/>
<dbReference type="Proteomes" id="UP000038040">
    <property type="component" value="Unplaced"/>
</dbReference>
<dbReference type="STRING" id="318479.A0A0N4U127"/>
<reference evidence="2 4" key="2">
    <citation type="submission" date="2018-11" db="EMBL/GenBank/DDBJ databases">
        <authorList>
            <consortium name="Pathogen Informatics"/>
        </authorList>
    </citation>
    <scope>NUCLEOTIDE SEQUENCE [LARGE SCALE GENOMIC DNA]</scope>
</reference>
<dbReference type="InterPro" id="IPR011009">
    <property type="entry name" value="Kinase-like_dom_sf"/>
</dbReference>
<organism evidence="3 5">
    <name type="scientific">Dracunculus medinensis</name>
    <name type="common">Guinea worm</name>
    <dbReference type="NCBI Taxonomy" id="318479"/>
    <lineage>
        <taxon>Eukaryota</taxon>
        <taxon>Metazoa</taxon>
        <taxon>Ecdysozoa</taxon>
        <taxon>Nematoda</taxon>
        <taxon>Chromadorea</taxon>
        <taxon>Rhabditida</taxon>
        <taxon>Spirurina</taxon>
        <taxon>Dracunculoidea</taxon>
        <taxon>Dracunculidae</taxon>
        <taxon>Dracunculus</taxon>
    </lineage>
</organism>
<dbReference type="SUPFAM" id="SSF56112">
    <property type="entry name" value="Protein kinase-like (PK-like)"/>
    <property type="match status" value="1"/>
</dbReference>
<protein>
    <submittedName>
        <fullName evidence="5">CHK domain-containing protein</fullName>
    </submittedName>
</protein>
<evidence type="ECO:0000259" key="1">
    <source>
        <dbReference type="SMART" id="SM00587"/>
    </source>
</evidence>
<dbReference type="OrthoDB" id="5873804at2759"/>
<reference evidence="5" key="1">
    <citation type="submission" date="2017-02" db="UniProtKB">
        <authorList>
            <consortium name="WormBaseParasite"/>
        </authorList>
    </citation>
    <scope>IDENTIFICATION</scope>
</reference>
<evidence type="ECO:0000313" key="5">
    <source>
        <dbReference type="WBParaSite" id="DME_0000028201-mRNA-1"/>
    </source>
</evidence>
<dbReference type="Pfam" id="PF07914">
    <property type="entry name" value="DUF1679"/>
    <property type="match status" value="1"/>
</dbReference>
<dbReference type="InterPro" id="IPR012877">
    <property type="entry name" value="Dhs-27"/>
</dbReference>
<accession>A0A0N4U127</accession>
<dbReference type="PANTHER" id="PTHR23020:SF20">
    <property type="entry name" value="CHK KINASE-LIKE DOMAIN-CONTAINING PROTEIN"/>
    <property type="match status" value="1"/>
</dbReference>
<dbReference type="Gene3D" id="3.90.1200.10">
    <property type="match status" value="1"/>
</dbReference>
<dbReference type="EMBL" id="UYYG01001150">
    <property type="protein sequence ID" value="VDN54669.1"/>
    <property type="molecule type" value="Genomic_DNA"/>
</dbReference>
<dbReference type="InterPro" id="IPR052961">
    <property type="entry name" value="Oxido-Kinase-like_Enzymes"/>
</dbReference>
<keyword evidence="4" id="KW-1185">Reference proteome</keyword>
<dbReference type="WBParaSite" id="DME_0000028201-mRNA-1">
    <property type="protein sequence ID" value="DME_0000028201-mRNA-1"/>
    <property type="gene ID" value="DME_0000028201"/>
</dbReference>
<sequence length="382" mass="44518">MDERSVNWLRNSLEKKFTIHQWRGIQFKELDVNGFMSTIWLAYLDWDGDNLPNTVIIKKPKKIITVPALWKEQCNEFSDKLLTLLTKTESKVYNLFQSMEPPIPLPHIYDNYEINNKNNAEIFLIMEDLSEYKVIDIAEGLNDEQIYAVTNAIAKFHAYSITNNQWKSVGLGRYEKSEIEGMEKFSKIIQIATSEVKKENPKCFPKSDVLFRILLEFLGEDWYENYITKCNYEEVLSTLVHGDLWSANLLWCGNNLRAIIDWQMAHCGSITEDLLHLLSTSVNVERRRKLTQSLLKYYYGMLKSLLDESSVEITFSFEDLMINYHETILITAAKMMFATTLWSNSKVLCNGTSEVEARIQEMFHRADSITEDAIESYNILKK</sequence>
<dbReference type="PANTHER" id="PTHR23020">
    <property type="entry name" value="UNCHARACTERIZED NUCLEAR HORMONE RECEPTOR-RELATED"/>
    <property type="match status" value="1"/>
</dbReference>
<dbReference type="AlphaFoldDB" id="A0A0N4U127"/>
<gene>
    <name evidence="2" type="ORF">DME_LOCUS4642</name>
</gene>
<evidence type="ECO:0000313" key="2">
    <source>
        <dbReference type="EMBL" id="VDN54669.1"/>
    </source>
</evidence>
<evidence type="ECO:0000313" key="4">
    <source>
        <dbReference type="Proteomes" id="UP000274756"/>
    </source>
</evidence>